<protein>
    <submittedName>
        <fullName evidence="3">Type VI secretion system protein ImpA</fullName>
    </submittedName>
</protein>
<name>A0A1H6JHJ6_9RHOB</name>
<feature type="domain" description="ImpA N-terminal" evidence="2">
    <location>
        <begin position="7"/>
        <end position="138"/>
    </location>
</feature>
<feature type="region of interest" description="Disordered" evidence="1">
    <location>
        <begin position="1"/>
        <end position="24"/>
    </location>
</feature>
<dbReference type="RefSeq" id="WP_090844304.1">
    <property type="nucleotide sequence ID" value="NZ_FNXG01000001.1"/>
</dbReference>
<feature type="region of interest" description="Disordered" evidence="1">
    <location>
        <begin position="257"/>
        <end position="288"/>
    </location>
</feature>
<gene>
    <name evidence="3" type="ORF">SAMN04488075_0202</name>
</gene>
<evidence type="ECO:0000313" key="3">
    <source>
        <dbReference type="EMBL" id="SEH58415.1"/>
    </source>
</evidence>
<keyword evidence="4" id="KW-1185">Reference proteome</keyword>
<evidence type="ECO:0000259" key="2">
    <source>
        <dbReference type="Pfam" id="PF06812"/>
    </source>
</evidence>
<organism evidence="3 4">
    <name type="scientific">Paracoccus alkenifer</name>
    <dbReference type="NCBI Taxonomy" id="65735"/>
    <lineage>
        <taxon>Bacteria</taxon>
        <taxon>Pseudomonadati</taxon>
        <taxon>Pseudomonadota</taxon>
        <taxon>Alphaproteobacteria</taxon>
        <taxon>Rhodobacterales</taxon>
        <taxon>Paracoccaceae</taxon>
        <taxon>Paracoccus</taxon>
    </lineage>
</organism>
<dbReference type="EMBL" id="FNXG01000001">
    <property type="protein sequence ID" value="SEH58415.1"/>
    <property type="molecule type" value="Genomic_DNA"/>
</dbReference>
<dbReference type="InterPro" id="IPR017740">
    <property type="entry name" value="TssA-like"/>
</dbReference>
<dbReference type="STRING" id="65735.SAMN04488075_0202"/>
<reference evidence="4" key="1">
    <citation type="submission" date="2016-10" db="EMBL/GenBank/DDBJ databases">
        <authorList>
            <person name="Varghese N."/>
            <person name="Submissions S."/>
        </authorList>
    </citation>
    <scope>NUCLEOTIDE SEQUENCE [LARGE SCALE GENOMIC DNA]</scope>
    <source>
        <strain evidence="4">DSM 11593</strain>
    </source>
</reference>
<dbReference type="PANTHER" id="PTHR37951:SF1">
    <property type="entry name" value="TYPE VI SECRETION SYSTEM COMPONENT TSSA1"/>
    <property type="match status" value="1"/>
</dbReference>
<dbReference type="OrthoDB" id="9771118at2"/>
<dbReference type="PANTHER" id="PTHR37951">
    <property type="entry name" value="CYTOPLASMIC PROTEIN-RELATED"/>
    <property type="match status" value="1"/>
</dbReference>
<sequence length="443" mass="47433">MALDNLLDPVSESAPCGPDLERRDDPEFLDYYFEAESRLPERYFTPGSAEDGREDRLFDPRSVDLAAERAAIAPLLARSRDLRLLSLLARFQILAGKLGDFASSLEDMAALMGQWPDELHPRVDRGAADRRSAIETLNSQPSVVMALVHLPLLPGSELTLRTHMVASGKSSPRLSETDLPDSDVLAPLRADSSLRLLAATNEQLSRAADALFRIQRLAQSHPEARFTPELGAVRTAIAEMQALIATARPELRPWSESAMPELPATPDPRQLTAPAPVAAQPPPHAAAPQIPDRATAAAALDAVQLWLACNEPSSPAVLLVEQARLLVGASLVEAIEVLMPDRAGAAVLDIGHGSGFSLGMDRLKTLSRSGLEGAADGRKAPAALPAITCRDGVAASLAGVEAYFSMREPASPIPLLLFKARDMLGKKFDAIMAELLVSAVRTD</sequence>
<dbReference type="InterPro" id="IPR010657">
    <property type="entry name" value="ImpA_N"/>
</dbReference>
<proteinExistence type="predicted"/>
<dbReference type="Pfam" id="PF06812">
    <property type="entry name" value="ImpA_N"/>
    <property type="match status" value="1"/>
</dbReference>
<dbReference type="AlphaFoldDB" id="A0A1H6JHJ6"/>
<evidence type="ECO:0000313" key="4">
    <source>
        <dbReference type="Proteomes" id="UP000199125"/>
    </source>
</evidence>
<accession>A0A1H6JHJ6</accession>
<dbReference type="Proteomes" id="UP000199125">
    <property type="component" value="Unassembled WGS sequence"/>
</dbReference>
<evidence type="ECO:0000256" key="1">
    <source>
        <dbReference type="SAM" id="MobiDB-lite"/>
    </source>
</evidence>